<reference evidence="1 2" key="1">
    <citation type="journal article" date="2024" name="Plant J.">
        <title>Genome sequences and population genomics reveal climatic adaptation and genomic divergence between two closely related sweetgum species.</title>
        <authorList>
            <person name="Xu W.Q."/>
            <person name="Ren C.Q."/>
            <person name="Zhang X.Y."/>
            <person name="Comes H.P."/>
            <person name="Liu X.H."/>
            <person name="Li Y.G."/>
            <person name="Kettle C.J."/>
            <person name="Jalonen R."/>
            <person name="Gaisberger H."/>
            <person name="Ma Y.Z."/>
            <person name="Qiu Y.X."/>
        </authorList>
    </citation>
    <scope>NUCLEOTIDE SEQUENCE [LARGE SCALE GENOMIC DNA]</scope>
    <source>
        <strain evidence="1">Hangzhou</strain>
    </source>
</reference>
<dbReference type="Pfam" id="PF05056">
    <property type="entry name" value="DUF674"/>
    <property type="match status" value="1"/>
</dbReference>
<comment type="caution">
    <text evidence="1">The sequence shown here is derived from an EMBL/GenBank/DDBJ whole genome shotgun (WGS) entry which is preliminary data.</text>
</comment>
<name>A0AAP0RSE9_LIQFO</name>
<sequence length="236" mass="25568">MATAKVSLKLLIDRKAHKVLFAEAGKDFVDFLFNLLSLPIGTVLRLLPKQSMVGCIGNLYESIENLNETYMQPNQNKDVLLKPNAPPPVANVPLLLPDNGISTPASTFYSCVNSHRYVSNDSNVTCPSCNRSMSTEVQYLAPVASNTSASEGGYVKGLVTYMVMDDLTVTPVSIISGIGVLNKCNVKEFDVLEEKVVEFGIDEGVQLLKASLQSKAALTYVFLGKKGVFKDATVPN</sequence>
<protein>
    <recommendedName>
        <fullName evidence="3">DUF674 domain-containing protein</fullName>
    </recommendedName>
</protein>
<dbReference type="Proteomes" id="UP001415857">
    <property type="component" value="Unassembled WGS sequence"/>
</dbReference>
<evidence type="ECO:0000313" key="1">
    <source>
        <dbReference type="EMBL" id="KAK9283767.1"/>
    </source>
</evidence>
<dbReference type="PANTHER" id="PTHR33103:SF19">
    <property type="entry name" value="OS09G0544700 PROTEIN"/>
    <property type="match status" value="1"/>
</dbReference>
<evidence type="ECO:0000313" key="2">
    <source>
        <dbReference type="Proteomes" id="UP001415857"/>
    </source>
</evidence>
<evidence type="ECO:0008006" key="3">
    <source>
        <dbReference type="Google" id="ProtNLM"/>
    </source>
</evidence>
<keyword evidence="2" id="KW-1185">Reference proteome</keyword>
<accession>A0AAP0RSE9</accession>
<dbReference type="AlphaFoldDB" id="A0AAP0RSE9"/>
<dbReference type="PANTHER" id="PTHR33103">
    <property type="entry name" value="OS01G0153900 PROTEIN"/>
    <property type="match status" value="1"/>
</dbReference>
<dbReference type="InterPro" id="IPR007750">
    <property type="entry name" value="DUF674"/>
</dbReference>
<dbReference type="EMBL" id="JBBPBK010000006">
    <property type="protein sequence ID" value="KAK9283767.1"/>
    <property type="molecule type" value="Genomic_DNA"/>
</dbReference>
<proteinExistence type="predicted"/>
<gene>
    <name evidence="1" type="ORF">L1049_012019</name>
</gene>
<organism evidence="1 2">
    <name type="scientific">Liquidambar formosana</name>
    <name type="common">Formosan gum</name>
    <dbReference type="NCBI Taxonomy" id="63359"/>
    <lineage>
        <taxon>Eukaryota</taxon>
        <taxon>Viridiplantae</taxon>
        <taxon>Streptophyta</taxon>
        <taxon>Embryophyta</taxon>
        <taxon>Tracheophyta</taxon>
        <taxon>Spermatophyta</taxon>
        <taxon>Magnoliopsida</taxon>
        <taxon>eudicotyledons</taxon>
        <taxon>Gunneridae</taxon>
        <taxon>Pentapetalae</taxon>
        <taxon>Saxifragales</taxon>
        <taxon>Altingiaceae</taxon>
        <taxon>Liquidambar</taxon>
    </lineage>
</organism>